<reference evidence="2 3" key="1">
    <citation type="submission" date="2021-03" db="EMBL/GenBank/DDBJ databases">
        <authorList>
            <person name="So Y."/>
        </authorList>
    </citation>
    <scope>NUCLEOTIDE SEQUENCE [LARGE SCALE GENOMIC DNA]</scope>
    <source>
        <strain evidence="2 3">PWR1</strain>
    </source>
</reference>
<protein>
    <submittedName>
        <fullName evidence="2">Uncharacterized protein</fullName>
    </submittedName>
</protein>
<feature type="compositionally biased region" description="Low complexity" evidence="1">
    <location>
        <begin position="50"/>
        <end position="62"/>
    </location>
</feature>
<proteinExistence type="predicted"/>
<dbReference type="RefSeq" id="WP_209353571.1">
    <property type="nucleotide sequence ID" value="NZ_JAGIYZ010000024.1"/>
</dbReference>
<gene>
    <name evidence="2" type="ORF">J5Y09_19810</name>
</gene>
<comment type="caution">
    <text evidence="2">The sequence shown here is derived from an EMBL/GenBank/DDBJ whole genome shotgun (WGS) entry which is preliminary data.</text>
</comment>
<dbReference type="Proteomes" id="UP000680815">
    <property type="component" value="Unassembled WGS sequence"/>
</dbReference>
<accession>A0ABS4AZD5</accession>
<feature type="non-terminal residue" evidence="2">
    <location>
        <position position="62"/>
    </location>
</feature>
<dbReference type="EMBL" id="JAGIYZ010000024">
    <property type="protein sequence ID" value="MBP0466183.1"/>
    <property type="molecule type" value="Genomic_DNA"/>
</dbReference>
<evidence type="ECO:0000256" key="1">
    <source>
        <dbReference type="SAM" id="MobiDB-lite"/>
    </source>
</evidence>
<evidence type="ECO:0000313" key="3">
    <source>
        <dbReference type="Proteomes" id="UP000680815"/>
    </source>
</evidence>
<feature type="region of interest" description="Disordered" evidence="1">
    <location>
        <begin position="33"/>
        <end position="62"/>
    </location>
</feature>
<sequence length="62" mass="5805">MRIPGWRALGLFWAVVLGGAGVGAAWLNSLGPPDAPAASAAAPPGPAPGPVAAAPAAPAAEP</sequence>
<keyword evidence="3" id="KW-1185">Reference proteome</keyword>
<name>A0ABS4AZD5_9PROT</name>
<organism evidence="2 3">
    <name type="scientific">Roseomonas nitratireducens</name>
    <dbReference type="NCBI Taxonomy" id="2820810"/>
    <lineage>
        <taxon>Bacteria</taxon>
        <taxon>Pseudomonadati</taxon>
        <taxon>Pseudomonadota</taxon>
        <taxon>Alphaproteobacteria</taxon>
        <taxon>Acetobacterales</taxon>
        <taxon>Roseomonadaceae</taxon>
        <taxon>Roseomonas</taxon>
    </lineage>
</organism>
<evidence type="ECO:0000313" key="2">
    <source>
        <dbReference type="EMBL" id="MBP0466183.1"/>
    </source>
</evidence>